<dbReference type="Proteomes" id="UP001497453">
    <property type="component" value="Chromosome 4"/>
</dbReference>
<evidence type="ECO:0000313" key="1">
    <source>
        <dbReference type="EMBL" id="CAL1707209.1"/>
    </source>
</evidence>
<sequence length="294" mass="32760">MISVSPPGVLHTSHFNAFNVAQVLSELSHEGRKSIHLSPLEHPWPVCFTAAVSKVLDEAGIPNFVWGDLLNAWRGNPHIPNICGFVVPTEGIQKAIDAIAMAGLPVCSCESFEHLSNPESLLSLPIHFCVPQEYGRNVLLFLCPNDVLLNLIPLTSARANPASLQYDRIRLSLHNELYFSQNDNNAVDPISSVKTTHVTNVLTTASLIKAWLLLDVLSAPHRVGFAYTYSFLLHLMAPHAIPEGPYDFESKSLQTMWEKVYIGGDWSPETFESLQNEVRLEWEDLILGKDNRDE</sequence>
<proteinExistence type="predicted"/>
<keyword evidence="2" id="KW-1185">Reference proteome</keyword>
<gene>
    <name evidence="1" type="ORF">GFSPODELE1_LOCUS6254</name>
</gene>
<dbReference type="EMBL" id="OZ037947">
    <property type="protein sequence ID" value="CAL1707209.1"/>
    <property type="molecule type" value="Genomic_DNA"/>
</dbReference>
<protein>
    <submittedName>
        <fullName evidence="1">Uncharacterized protein</fullName>
    </submittedName>
</protein>
<accession>A0ABP1DJ10</accession>
<name>A0ABP1DJ10_9APHY</name>
<reference evidence="2" key="1">
    <citation type="submission" date="2024-04" db="EMBL/GenBank/DDBJ databases">
        <authorList>
            <person name="Shaw F."/>
            <person name="Minotto A."/>
        </authorList>
    </citation>
    <scope>NUCLEOTIDE SEQUENCE [LARGE SCALE GENOMIC DNA]</scope>
</reference>
<evidence type="ECO:0000313" key="2">
    <source>
        <dbReference type="Proteomes" id="UP001497453"/>
    </source>
</evidence>
<organism evidence="1 2">
    <name type="scientific">Somion occarium</name>
    <dbReference type="NCBI Taxonomy" id="3059160"/>
    <lineage>
        <taxon>Eukaryota</taxon>
        <taxon>Fungi</taxon>
        <taxon>Dikarya</taxon>
        <taxon>Basidiomycota</taxon>
        <taxon>Agaricomycotina</taxon>
        <taxon>Agaricomycetes</taxon>
        <taxon>Polyporales</taxon>
        <taxon>Cerrenaceae</taxon>
        <taxon>Somion</taxon>
    </lineage>
</organism>